<keyword evidence="5" id="KW-0862">Zinc</keyword>
<dbReference type="PROSITE" id="PS51782">
    <property type="entry name" value="LYSM"/>
    <property type="match status" value="1"/>
</dbReference>
<dbReference type="InterPro" id="IPR000834">
    <property type="entry name" value="Peptidase_M14"/>
</dbReference>
<evidence type="ECO:0000256" key="4">
    <source>
        <dbReference type="ARBA" id="ARBA00022801"/>
    </source>
</evidence>
<dbReference type="SUPFAM" id="SSF53187">
    <property type="entry name" value="Zn-dependent exopeptidases"/>
    <property type="match status" value="1"/>
</dbReference>
<dbReference type="GO" id="GO:0005615">
    <property type="term" value="C:extracellular space"/>
    <property type="evidence" value="ECO:0007669"/>
    <property type="project" value="TreeGrafter"/>
</dbReference>
<evidence type="ECO:0000256" key="6">
    <source>
        <dbReference type="ARBA" id="ARBA00023049"/>
    </source>
</evidence>
<dbReference type="SMART" id="SM00257">
    <property type="entry name" value="LysM"/>
    <property type="match status" value="2"/>
</dbReference>
<dbReference type="SUPFAM" id="SSF54106">
    <property type="entry name" value="LysM domain"/>
    <property type="match status" value="1"/>
</dbReference>
<keyword evidence="3" id="KW-0645">Protease</keyword>
<organism evidence="11 12">
    <name type="scientific">Cohnella lubricantis</name>
    <dbReference type="NCBI Taxonomy" id="2163172"/>
    <lineage>
        <taxon>Bacteria</taxon>
        <taxon>Bacillati</taxon>
        <taxon>Bacillota</taxon>
        <taxon>Bacilli</taxon>
        <taxon>Bacillales</taxon>
        <taxon>Paenibacillaceae</taxon>
        <taxon>Cohnella</taxon>
    </lineage>
</organism>
<evidence type="ECO:0000259" key="9">
    <source>
        <dbReference type="PROSITE" id="PS51782"/>
    </source>
</evidence>
<dbReference type="SMART" id="SM00631">
    <property type="entry name" value="Zn_pept"/>
    <property type="match status" value="1"/>
</dbReference>
<evidence type="ECO:0000313" key="12">
    <source>
        <dbReference type="Proteomes" id="UP000574133"/>
    </source>
</evidence>
<proteinExistence type="inferred from homology"/>
<keyword evidence="6" id="KW-0482">Metalloprotease</keyword>
<comment type="cofactor">
    <cofactor evidence="1">
        <name>Zn(2+)</name>
        <dbReference type="ChEBI" id="CHEBI:29105"/>
    </cofactor>
</comment>
<dbReference type="Proteomes" id="UP000574133">
    <property type="component" value="Unassembled WGS sequence"/>
</dbReference>
<dbReference type="AlphaFoldDB" id="A0A841TJD4"/>
<evidence type="ECO:0000256" key="5">
    <source>
        <dbReference type="ARBA" id="ARBA00022833"/>
    </source>
</evidence>
<evidence type="ECO:0000256" key="2">
    <source>
        <dbReference type="ARBA" id="ARBA00005988"/>
    </source>
</evidence>
<dbReference type="GO" id="GO:0008270">
    <property type="term" value="F:zinc ion binding"/>
    <property type="evidence" value="ECO:0007669"/>
    <property type="project" value="InterPro"/>
</dbReference>
<dbReference type="GO" id="GO:0004181">
    <property type="term" value="F:metallocarboxypeptidase activity"/>
    <property type="evidence" value="ECO:0007669"/>
    <property type="project" value="InterPro"/>
</dbReference>
<feature type="domain" description="Peptidase M14" evidence="10">
    <location>
        <begin position="114"/>
        <end position="404"/>
    </location>
</feature>
<evidence type="ECO:0000259" key="10">
    <source>
        <dbReference type="PROSITE" id="PS52035"/>
    </source>
</evidence>
<sequence length="409" mass="45761">MLVTTVTYIVRPGDTPRRIASQFGISYGSLIAANPQWTDGEPLIPGEMALVPVRMPRRYFVQPDETWAQVAAKAGCSEARLRELNRAVMGEEPEEGQWIELPAAGSNRIVRADAEYGSAQLSRDIERLKREYSFLTTEVIGRSVMGKPIQAIRIGEGALRLHANGAVHANEWVTSLALMRLLEDYAKACKRHGTIAGRSSSDLYRRCTLWLVPMVNPDGVDLTLEPLDSGHPYYKELLKWNHGSVRFHRWKANIRGVDLNDQFPAHWEEEKRRRGLNGPAPRDYSGPSPLSEPEARALAEFAAEKDFHAVLSFHTQGEEIYWNYRGLEPPSSKALAEALGRASGYRPVRLEGSDAGFKDWFIAQYRRPGFTVEAGWGHNPLPLDVFPDLYPETAALLVEAMAWEAADAP</sequence>
<reference evidence="11 12" key="1">
    <citation type="submission" date="2020-08" db="EMBL/GenBank/DDBJ databases">
        <title>Cohnella phylogeny.</title>
        <authorList>
            <person name="Dunlap C."/>
        </authorList>
    </citation>
    <scope>NUCLEOTIDE SEQUENCE [LARGE SCALE GENOMIC DNA]</scope>
    <source>
        <strain evidence="11 12">DSM 103658</strain>
    </source>
</reference>
<accession>A0A841TJD4</accession>
<dbReference type="Gene3D" id="3.40.630.10">
    <property type="entry name" value="Zn peptidases"/>
    <property type="match status" value="1"/>
</dbReference>
<dbReference type="PROSITE" id="PS52035">
    <property type="entry name" value="PEPTIDASE_M14"/>
    <property type="match status" value="1"/>
</dbReference>
<dbReference type="InterPro" id="IPR036779">
    <property type="entry name" value="LysM_dom_sf"/>
</dbReference>
<dbReference type="InterPro" id="IPR034274">
    <property type="entry name" value="ENP1_M14_CPD"/>
</dbReference>
<dbReference type="Pfam" id="PF01476">
    <property type="entry name" value="LysM"/>
    <property type="match status" value="2"/>
</dbReference>
<dbReference type="CDD" id="cd06229">
    <property type="entry name" value="M14_Endopeptidase_I"/>
    <property type="match status" value="1"/>
</dbReference>
<dbReference type="InterPro" id="IPR018392">
    <property type="entry name" value="LysM"/>
</dbReference>
<dbReference type="PANTHER" id="PTHR11705:SF143">
    <property type="entry name" value="SLL0236 PROTEIN"/>
    <property type="match status" value="1"/>
</dbReference>
<comment type="caution">
    <text evidence="11">The sequence shown here is derived from an EMBL/GenBank/DDBJ whole genome shotgun (WGS) entry which is preliminary data.</text>
</comment>
<gene>
    <name evidence="11" type="ORF">H4Q31_18630</name>
</gene>
<evidence type="ECO:0000313" key="11">
    <source>
        <dbReference type="EMBL" id="MBB6679310.1"/>
    </source>
</evidence>
<evidence type="ECO:0000256" key="3">
    <source>
        <dbReference type="ARBA" id="ARBA00022670"/>
    </source>
</evidence>
<dbReference type="GO" id="GO:0006508">
    <property type="term" value="P:proteolysis"/>
    <property type="evidence" value="ECO:0007669"/>
    <property type="project" value="UniProtKB-KW"/>
</dbReference>
<evidence type="ECO:0000256" key="1">
    <source>
        <dbReference type="ARBA" id="ARBA00001947"/>
    </source>
</evidence>
<keyword evidence="12" id="KW-1185">Reference proteome</keyword>
<feature type="region of interest" description="Disordered" evidence="8">
    <location>
        <begin position="270"/>
        <end position="292"/>
    </location>
</feature>
<dbReference type="CDD" id="cd00118">
    <property type="entry name" value="LysM"/>
    <property type="match status" value="1"/>
</dbReference>
<dbReference type="Pfam" id="PF00246">
    <property type="entry name" value="Peptidase_M14"/>
    <property type="match status" value="1"/>
</dbReference>
<protein>
    <submittedName>
        <fullName evidence="11">LysM peptidoglycan-binding domain-containing protein</fullName>
    </submittedName>
</protein>
<feature type="active site" description="Proton donor/acceptor" evidence="7">
    <location>
        <position position="373"/>
    </location>
</feature>
<evidence type="ECO:0000256" key="8">
    <source>
        <dbReference type="SAM" id="MobiDB-lite"/>
    </source>
</evidence>
<name>A0A841TJD4_9BACL</name>
<keyword evidence="4" id="KW-0378">Hydrolase</keyword>
<evidence type="ECO:0000256" key="7">
    <source>
        <dbReference type="PROSITE-ProRule" id="PRU01379"/>
    </source>
</evidence>
<dbReference type="PANTHER" id="PTHR11705">
    <property type="entry name" value="PROTEASE FAMILY M14 CARBOXYPEPTIDASE A,B"/>
    <property type="match status" value="1"/>
</dbReference>
<dbReference type="Gene3D" id="3.10.350.10">
    <property type="entry name" value="LysM domain"/>
    <property type="match status" value="1"/>
</dbReference>
<comment type="similarity">
    <text evidence="2 7">Belongs to the peptidase M14 family.</text>
</comment>
<feature type="domain" description="LysM" evidence="9">
    <location>
        <begin position="6"/>
        <end position="51"/>
    </location>
</feature>
<dbReference type="EMBL" id="JACJVN010000078">
    <property type="protein sequence ID" value="MBB6679310.1"/>
    <property type="molecule type" value="Genomic_DNA"/>
</dbReference>